<organism evidence="1 2">
    <name type="scientific">Aspergillus costaricaensis CBS 115574</name>
    <dbReference type="NCBI Taxonomy" id="1448317"/>
    <lineage>
        <taxon>Eukaryota</taxon>
        <taxon>Fungi</taxon>
        <taxon>Dikarya</taxon>
        <taxon>Ascomycota</taxon>
        <taxon>Pezizomycotina</taxon>
        <taxon>Eurotiomycetes</taxon>
        <taxon>Eurotiomycetidae</taxon>
        <taxon>Eurotiales</taxon>
        <taxon>Aspergillaceae</taxon>
        <taxon>Aspergillus</taxon>
        <taxon>Aspergillus subgen. Circumdati</taxon>
    </lineage>
</organism>
<dbReference type="EMBL" id="KZ824550">
    <property type="protein sequence ID" value="RAK88732.1"/>
    <property type="molecule type" value="Genomic_DNA"/>
</dbReference>
<keyword evidence="2" id="KW-1185">Reference proteome</keyword>
<name>A0ACD1IDQ2_9EURO</name>
<protein>
    <submittedName>
        <fullName evidence="1">Uncharacterized protein</fullName>
    </submittedName>
</protein>
<sequence length="149" mass="16892">MRWPRPESQKSRKSRRDILCTGSCLSYRPPSRVVIHCLQPSSGQQLIIVRGVYLGTYTLEIHFWDVIYLSYSDHWARGVSQGMCWLLLAAWDCSALFRPLFASCFAALLLFRHCLGYMGVMEAITTLFISSSPLLVLIFLFVPLPGGIC</sequence>
<dbReference type="Proteomes" id="UP000249748">
    <property type="component" value="Unassembled WGS sequence"/>
</dbReference>
<reference evidence="1" key="1">
    <citation type="submission" date="2018-02" db="EMBL/GenBank/DDBJ databases">
        <title>The genomes of Aspergillus section Nigri reveals drivers in fungal speciation.</title>
        <authorList>
            <consortium name="DOE Joint Genome Institute"/>
            <person name="Vesth T.C."/>
            <person name="Nybo J."/>
            <person name="Theobald S."/>
            <person name="Brandl J."/>
            <person name="Frisvad J.C."/>
            <person name="Nielsen K.F."/>
            <person name="Lyhne E.K."/>
            <person name="Kogle M.E."/>
            <person name="Kuo A."/>
            <person name="Riley R."/>
            <person name="Clum A."/>
            <person name="Nolan M."/>
            <person name="Lipzen A."/>
            <person name="Salamov A."/>
            <person name="Henrissat B."/>
            <person name="Wiebenga A."/>
            <person name="De vries R.P."/>
            <person name="Grigoriev I.V."/>
            <person name="Mortensen U.H."/>
            <person name="Andersen M.R."/>
            <person name="Baker S.E."/>
        </authorList>
    </citation>
    <scope>NUCLEOTIDE SEQUENCE</scope>
    <source>
        <strain evidence="1">CBS 115574</strain>
    </source>
</reference>
<evidence type="ECO:0000313" key="2">
    <source>
        <dbReference type="Proteomes" id="UP000249748"/>
    </source>
</evidence>
<accession>A0ACD1IDQ2</accession>
<proteinExistence type="predicted"/>
<evidence type="ECO:0000313" key="1">
    <source>
        <dbReference type="EMBL" id="RAK88732.1"/>
    </source>
</evidence>
<gene>
    <name evidence="1" type="ORF">BO79DRAFT_17931</name>
</gene>